<dbReference type="Proteomes" id="UP001732700">
    <property type="component" value="Chromosome 2C"/>
</dbReference>
<reference evidence="1" key="2">
    <citation type="submission" date="2025-09" db="UniProtKB">
        <authorList>
            <consortium name="EnsemblPlants"/>
        </authorList>
    </citation>
    <scope>IDENTIFICATION</scope>
</reference>
<evidence type="ECO:0000313" key="1">
    <source>
        <dbReference type="EnsemblPlants" id="AVESA.00010b.r2.2CG0277100.1.CDS"/>
    </source>
</evidence>
<name>A0ACD5ULH5_AVESA</name>
<sequence length="232" mass="26469">MCGAGWVVSLRKSPFVIVAGLFCEYVVIYIWSATRDSCIPSPLLCICKIPSPLTMTIERFFSEEILWRGELDLRPEEGHVLLSRMRDMDEMDQKYRCRTLLAIMDHPRPDVHPGEVVAILEVQFGVPCMKCCIQHNHSASCWSHNLGAKSTMMPFYSKISFKGSPTSVWYAYLLSDLVMKLEGKLVAVEPHEDRWCIDCFPLLKNPCDIQKKIKVEIPESLLPLWVVSSDSD</sequence>
<dbReference type="EnsemblPlants" id="AVESA.00010b.r2.2CG0277100.1">
    <property type="protein sequence ID" value="AVESA.00010b.r2.2CG0277100.1.CDS"/>
    <property type="gene ID" value="AVESA.00010b.r2.2CG0277100"/>
</dbReference>
<proteinExistence type="predicted"/>
<organism evidence="1 2">
    <name type="scientific">Avena sativa</name>
    <name type="common">Oat</name>
    <dbReference type="NCBI Taxonomy" id="4498"/>
    <lineage>
        <taxon>Eukaryota</taxon>
        <taxon>Viridiplantae</taxon>
        <taxon>Streptophyta</taxon>
        <taxon>Embryophyta</taxon>
        <taxon>Tracheophyta</taxon>
        <taxon>Spermatophyta</taxon>
        <taxon>Magnoliopsida</taxon>
        <taxon>Liliopsida</taxon>
        <taxon>Poales</taxon>
        <taxon>Poaceae</taxon>
        <taxon>BOP clade</taxon>
        <taxon>Pooideae</taxon>
        <taxon>Poodae</taxon>
        <taxon>Poeae</taxon>
        <taxon>Poeae Chloroplast Group 1 (Aveneae type)</taxon>
        <taxon>Aveninae</taxon>
        <taxon>Avena</taxon>
    </lineage>
</organism>
<accession>A0ACD5ULH5</accession>
<keyword evidence="2" id="KW-1185">Reference proteome</keyword>
<protein>
    <submittedName>
        <fullName evidence="1">Uncharacterized protein</fullName>
    </submittedName>
</protein>
<reference evidence="1" key="1">
    <citation type="submission" date="2021-05" db="EMBL/GenBank/DDBJ databases">
        <authorList>
            <person name="Scholz U."/>
            <person name="Mascher M."/>
            <person name="Fiebig A."/>
        </authorList>
    </citation>
    <scope>NUCLEOTIDE SEQUENCE [LARGE SCALE GENOMIC DNA]</scope>
</reference>
<evidence type="ECO:0000313" key="2">
    <source>
        <dbReference type="Proteomes" id="UP001732700"/>
    </source>
</evidence>